<keyword evidence="6" id="KW-1185">Reference proteome</keyword>
<feature type="domain" description="Bacterial bifunctional deaminase-reductase C-terminal" evidence="4">
    <location>
        <begin position="32"/>
        <end position="223"/>
    </location>
</feature>
<reference evidence="5 6" key="1">
    <citation type="journal article" date="2013" name="ISME J.">
        <title>A metabolic model for members of the genus Tetrasphaera involved in enhanced biological phosphorus removal.</title>
        <authorList>
            <person name="Kristiansen R."/>
            <person name="Nguyen H.T.T."/>
            <person name="Saunders A.M."/>
            <person name="Nielsen J.L."/>
            <person name="Wimmer R."/>
            <person name="Le V.Q."/>
            <person name="McIlroy S.J."/>
            <person name="Petrovski S."/>
            <person name="Seviour R.J."/>
            <person name="Calteau A."/>
            <person name="Nielsen K.L."/>
            <person name="Nielsen P.H."/>
        </authorList>
    </citation>
    <scope>NUCLEOTIDE SEQUENCE [LARGE SCALE GENOMIC DNA]</scope>
    <source>
        <strain evidence="5 6">T1-X7</strain>
    </source>
</reference>
<dbReference type="STRING" id="1194083.BN12_1580003"/>
<dbReference type="PANTHER" id="PTHR38011">
    <property type="entry name" value="DIHYDROFOLATE REDUCTASE FAMILY PROTEIN (AFU_ORTHOLOGUE AFUA_8G06820)"/>
    <property type="match status" value="1"/>
</dbReference>
<evidence type="ECO:0000256" key="2">
    <source>
        <dbReference type="ARBA" id="ARBA00022857"/>
    </source>
</evidence>
<protein>
    <recommendedName>
        <fullName evidence="4">Bacterial bifunctional deaminase-reductase C-terminal domain-containing protein</fullName>
    </recommendedName>
</protein>
<dbReference type="InterPro" id="IPR050765">
    <property type="entry name" value="Riboflavin_Biosynth_HTPR"/>
</dbReference>
<dbReference type="Proteomes" id="UP000035721">
    <property type="component" value="Unassembled WGS sequence"/>
</dbReference>
<gene>
    <name evidence="5" type="ORF">BN12_1580003</name>
</gene>
<dbReference type="InterPro" id="IPR002734">
    <property type="entry name" value="RibDG_C"/>
</dbReference>
<comment type="pathway">
    <text evidence="1">Cofactor biosynthesis; riboflavin biosynthesis.</text>
</comment>
<dbReference type="OrthoDB" id="5243299at2"/>
<dbReference type="PANTHER" id="PTHR38011:SF7">
    <property type="entry name" value="2,5-DIAMINO-6-RIBOSYLAMINO-4(3H)-PYRIMIDINONE 5'-PHOSPHATE REDUCTASE"/>
    <property type="match status" value="1"/>
</dbReference>
<evidence type="ECO:0000313" key="5">
    <source>
        <dbReference type="EMBL" id="CCH76998.1"/>
    </source>
</evidence>
<dbReference type="GO" id="GO:0009231">
    <property type="term" value="P:riboflavin biosynthetic process"/>
    <property type="evidence" value="ECO:0007669"/>
    <property type="project" value="InterPro"/>
</dbReference>
<name>A0A077LTP0_9MICO</name>
<evidence type="ECO:0000256" key="3">
    <source>
        <dbReference type="ARBA" id="ARBA00023002"/>
    </source>
</evidence>
<dbReference type="Gene3D" id="3.40.430.10">
    <property type="entry name" value="Dihydrofolate Reductase, subunit A"/>
    <property type="match status" value="1"/>
</dbReference>
<dbReference type="InterPro" id="IPR024072">
    <property type="entry name" value="DHFR-like_dom_sf"/>
</dbReference>
<dbReference type="EMBL" id="CAJB01000066">
    <property type="protein sequence ID" value="CCH76998.1"/>
    <property type="molecule type" value="Genomic_DNA"/>
</dbReference>
<accession>A0A077LTP0</accession>
<dbReference type="GO" id="GO:0008703">
    <property type="term" value="F:5-amino-6-(5-phosphoribosylamino)uracil reductase activity"/>
    <property type="evidence" value="ECO:0007669"/>
    <property type="project" value="InterPro"/>
</dbReference>
<keyword evidence="2" id="KW-0521">NADP</keyword>
<sequence>MRILAGGDAPTSPVVDDAAVERLYAWPGGGGVRVNFVSTVDGAATGADGLSGSINNAADGRAFAAQRRLCDAVVVGAGTAATEGYHPLPRLRSGRRRLLVVVSATGRVPEPLRGPSPDEEPVVLLTRGSADAARLAEAAETLGEDRVWVHGEREVDLAAGLERLRDNGFGKVLCEGGPSLLGSMLAADLVDELALTYVPTLVGGDLKRIVNAGPLHDRLLLKHLLEEDGTLLTLWTVRRSA</sequence>
<comment type="caution">
    <text evidence="5">The sequence shown here is derived from an EMBL/GenBank/DDBJ whole genome shotgun (WGS) entry which is preliminary data.</text>
</comment>
<dbReference type="AlphaFoldDB" id="A0A077LTP0"/>
<dbReference type="Pfam" id="PF01872">
    <property type="entry name" value="RibD_C"/>
    <property type="match status" value="1"/>
</dbReference>
<dbReference type="RefSeq" id="WP_048553897.1">
    <property type="nucleotide sequence ID" value="NZ_HF570958.1"/>
</dbReference>
<evidence type="ECO:0000313" key="6">
    <source>
        <dbReference type="Proteomes" id="UP000035721"/>
    </source>
</evidence>
<proteinExistence type="predicted"/>
<evidence type="ECO:0000256" key="1">
    <source>
        <dbReference type="ARBA" id="ARBA00005104"/>
    </source>
</evidence>
<evidence type="ECO:0000259" key="4">
    <source>
        <dbReference type="Pfam" id="PF01872"/>
    </source>
</evidence>
<organism evidence="5 6">
    <name type="scientific">Nostocoides japonicum T1-X7</name>
    <dbReference type="NCBI Taxonomy" id="1194083"/>
    <lineage>
        <taxon>Bacteria</taxon>
        <taxon>Bacillati</taxon>
        <taxon>Actinomycetota</taxon>
        <taxon>Actinomycetes</taxon>
        <taxon>Micrococcales</taxon>
        <taxon>Intrasporangiaceae</taxon>
        <taxon>Nostocoides</taxon>
    </lineage>
</organism>
<keyword evidence="3" id="KW-0560">Oxidoreductase</keyword>
<dbReference type="SUPFAM" id="SSF53597">
    <property type="entry name" value="Dihydrofolate reductase-like"/>
    <property type="match status" value="1"/>
</dbReference>